<dbReference type="Proteomes" id="UP000323646">
    <property type="component" value="Unassembled WGS sequence"/>
</dbReference>
<protein>
    <submittedName>
        <fullName evidence="1">Uncharacterized protein</fullName>
    </submittedName>
</protein>
<reference evidence="1 2" key="1">
    <citation type="submission" date="2019-08" db="EMBL/GenBank/DDBJ databases">
        <title>Selenomonas sp. mPRGC5 and Selenomonas sp. mPRGC8 isolated from ruminal fluid of dairy goat (Capra hircus).</title>
        <authorList>
            <person name="Poothong S."/>
            <person name="Nuengjamnong C."/>
            <person name="Tanasupawat S."/>
        </authorList>
    </citation>
    <scope>NUCLEOTIDE SEQUENCE [LARGE SCALE GENOMIC DNA]</scope>
    <source>
        <strain evidence="2">mPRGC5</strain>
    </source>
</reference>
<proteinExistence type="predicted"/>
<evidence type="ECO:0000313" key="1">
    <source>
        <dbReference type="EMBL" id="TYZ24930.1"/>
    </source>
</evidence>
<dbReference type="EMBL" id="VTOY01000001">
    <property type="protein sequence ID" value="TYZ24930.1"/>
    <property type="molecule type" value="Genomic_DNA"/>
</dbReference>
<name>A0A5D6WAU4_9FIRM</name>
<comment type="caution">
    <text evidence="1">The sequence shown here is derived from an EMBL/GenBank/DDBJ whole genome shotgun (WGS) entry which is preliminary data.</text>
</comment>
<evidence type="ECO:0000313" key="2">
    <source>
        <dbReference type="Proteomes" id="UP000323646"/>
    </source>
</evidence>
<keyword evidence="2" id="KW-1185">Reference proteome</keyword>
<sequence length="60" mass="6711">MKKSELIKLLQQSDDSEMVIDIPRNISWGTFAVEGIITTDDGKGQRHTSVVLGEKIWPVV</sequence>
<dbReference type="AlphaFoldDB" id="A0A5D6WAU4"/>
<organism evidence="1 2">
    <name type="scientific">Selenomonas ruminis</name>
    <dbReference type="NCBI Taxonomy" id="2593411"/>
    <lineage>
        <taxon>Bacteria</taxon>
        <taxon>Bacillati</taxon>
        <taxon>Bacillota</taxon>
        <taxon>Negativicutes</taxon>
        <taxon>Selenomonadales</taxon>
        <taxon>Selenomonadaceae</taxon>
        <taxon>Selenomonas</taxon>
    </lineage>
</organism>
<gene>
    <name evidence="1" type="ORF">FZ040_02520</name>
</gene>
<accession>A0A5D6WAU4</accession>
<dbReference type="RefSeq" id="WP_149170549.1">
    <property type="nucleotide sequence ID" value="NZ_VTOY01000001.1"/>
</dbReference>